<protein>
    <submittedName>
        <fullName evidence="1">Uncharacterized protein</fullName>
    </submittedName>
</protein>
<proteinExistence type="predicted"/>
<comment type="caution">
    <text evidence="1">The sequence shown here is derived from an EMBL/GenBank/DDBJ whole genome shotgun (WGS) entry which is preliminary data.</text>
</comment>
<dbReference type="Proteomes" id="UP001062846">
    <property type="component" value="Chromosome 11"/>
</dbReference>
<organism evidence="1 2">
    <name type="scientific">Rhododendron molle</name>
    <name type="common">Chinese azalea</name>
    <name type="synonym">Azalea mollis</name>
    <dbReference type="NCBI Taxonomy" id="49168"/>
    <lineage>
        <taxon>Eukaryota</taxon>
        <taxon>Viridiplantae</taxon>
        <taxon>Streptophyta</taxon>
        <taxon>Embryophyta</taxon>
        <taxon>Tracheophyta</taxon>
        <taxon>Spermatophyta</taxon>
        <taxon>Magnoliopsida</taxon>
        <taxon>eudicotyledons</taxon>
        <taxon>Gunneridae</taxon>
        <taxon>Pentapetalae</taxon>
        <taxon>asterids</taxon>
        <taxon>Ericales</taxon>
        <taxon>Ericaceae</taxon>
        <taxon>Ericoideae</taxon>
        <taxon>Rhodoreae</taxon>
        <taxon>Rhododendron</taxon>
    </lineage>
</organism>
<evidence type="ECO:0000313" key="2">
    <source>
        <dbReference type="Proteomes" id="UP001062846"/>
    </source>
</evidence>
<accession>A0ACC0LN69</accession>
<reference evidence="1" key="1">
    <citation type="submission" date="2022-02" db="EMBL/GenBank/DDBJ databases">
        <title>Plant Genome Project.</title>
        <authorList>
            <person name="Zhang R.-G."/>
        </authorList>
    </citation>
    <scope>NUCLEOTIDE SEQUENCE</scope>
    <source>
        <strain evidence="1">AT1</strain>
    </source>
</reference>
<gene>
    <name evidence="1" type="ORF">RHMOL_Rhmol11G0022700</name>
</gene>
<evidence type="ECO:0000313" key="1">
    <source>
        <dbReference type="EMBL" id="KAI8530032.1"/>
    </source>
</evidence>
<keyword evidence="2" id="KW-1185">Reference proteome</keyword>
<sequence>MRCTSSMSKEDLRNARIRDWVGLLLQAGDYREYYRLFLTPPAVPPIAFVWPRAPSFVSFHSADGEEERWCLLLVRPCFTHCQPGLHRYLLR</sequence>
<dbReference type="EMBL" id="CM046398">
    <property type="protein sequence ID" value="KAI8530032.1"/>
    <property type="molecule type" value="Genomic_DNA"/>
</dbReference>
<name>A0ACC0LN69_RHOML</name>